<name>A0A2G8S6Q2_9APHY</name>
<gene>
    <name evidence="6" type="ORF">GSI_08395</name>
</gene>
<dbReference type="OrthoDB" id="408631at2759"/>
<dbReference type="GO" id="GO:0016787">
    <property type="term" value="F:hydrolase activity"/>
    <property type="evidence" value="ECO:0007669"/>
    <property type="project" value="UniProtKB-KW"/>
</dbReference>
<dbReference type="EMBL" id="AYKW01000022">
    <property type="protein sequence ID" value="PIL29453.1"/>
    <property type="molecule type" value="Genomic_DNA"/>
</dbReference>
<dbReference type="EC" id="3.1.1.-" evidence="3"/>
<evidence type="ECO:0000256" key="1">
    <source>
        <dbReference type="ARBA" id="ARBA00005964"/>
    </source>
</evidence>
<keyword evidence="3" id="KW-0732">Signal</keyword>
<protein>
    <recommendedName>
        <fullName evidence="3">Carboxylic ester hydrolase</fullName>
        <ecNumber evidence="3">3.1.1.-</ecNumber>
    </recommendedName>
</protein>
<dbReference type="InterPro" id="IPR002018">
    <property type="entry name" value="CarbesteraseB"/>
</dbReference>
<reference evidence="6 7" key="1">
    <citation type="journal article" date="2015" name="Sci. Rep.">
        <title>Chromosome-level genome map provides insights into diverse defense mechanisms in the medicinal fungus Ganoderma sinense.</title>
        <authorList>
            <person name="Zhu Y."/>
            <person name="Xu J."/>
            <person name="Sun C."/>
            <person name="Zhou S."/>
            <person name="Xu H."/>
            <person name="Nelson D.R."/>
            <person name="Qian J."/>
            <person name="Song J."/>
            <person name="Luo H."/>
            <person name="Xiang L."/>
            <person name="Li Y."/>
            <person name="Xu Z."/>
            <person name="Ji A."/>
            <person name="Wang L."/>
            <person name="Lu S."/>
            <person name="Hayward A."/>
            <person name="Sun W."/>
            <person name="Li X."/>
            <person name="Schwartz D.C."/>
            <person name="Wang Y."/>
            <person name="Chen S."/>
        </authorList>
    </citation>
    <scope>NUCLEOTIDE SEQUENCE [LARGE SCALE GENOMIC DNA]</scope>
    <source>
        <strain evidence="6 7">ZZ0214-1</strain>
    </source>
</reference>
<dbReference type="Pfam" id="PF00135">
    <property type="entry name" value="COesterase"/>
    <property type="match status" value="1"/>
</dbReference>
<comment type="caution">
    <text evidence="6">The sequence shown here is derived from an EMBL/GenBank/DDBJ whole genome shotgun (WGS) entry which is preliminary data.</text>
</comment>
<proteinExistence type="inferred from homology"/>
<dbReference type="STRING" id="1077348.A0A2G8S6Q2"/>
<feature type="signal peptide" evidence="3">
    <location>
        <begin position="1"/>
        <end position="21"/>
    </location>
</feature>
<dbReference type="Gene3D" id="3.40.50.1820">
    <property type="entry name" value="alpha/beta hydrolase"/>
    <property type="match status" value="1"/>
</dbReference>
<dbReference type="InterPro" id="IPR050309">
    <property type="entry name" value="Type-B_Carboxylest/Lipase"/>
</dbReference>
<dbReference type="AlphaFoldDB" id="A0A2G8S6Q2"/>
<sequence length="591" mass="61861">MFSSRLVTFFQLALVIGAVSASSSSTATEVTSTALTSATVPTSASSVASSESESVSSTASSSASSSAPATATLDKAQVIGVVDGSVTSFHGIPFAEPPVGDLRLRLPVPVESYTGTIDATQAATECIQLSPSIREDMPAQMLADMMAEVGGLAGGSSSAQSEDCLTINVQVPTGTKAGDKLPVIAWIFGGGFVLGSSELIPGDTIVAHSVEMGQPVIYAAMNYRLGPFGFLGGKEVKEAGVGNLGLQDQREALRWIQKHIAAFGGNPEKVTLWGPSAGAISSALHMITNHGNTEGLFRGAIMSAGSPLPTGDIEELQPVYDQIVDATGCGDTSDTLACLRQVPTDNLTAAAATVPNLFSYSGLATPWAPRADGKFLTAPPQHLVLAGQVADIPFITGDALDEGTIFATGSWNVTTEQEFHDYVHEYFFSRAPEALLEPLFSLYPADPAAGSPFMTGDDNQLAPMYKRMAAFQGDVVFQAPRRFFLDQRPSKQPAWSYIGQTGNSPGLGYAHGSDLLPAFMGAALADYIVQFVATLDPNGDSANGTAIYWPKYDTAQRRVLETHDDGVAIGADTLRLEPMAALTAISLAYPI</sequence>
<keyword evidence="7" id="KW-1185">Reference proteome</keyword>
<evidence type="ECO:0000256" key="3">
    <source>
        <dbReference type="RuleBase" id="RU361235"/>
    </source>
</evidence>
<dbReference type="Proteomes" id="UP000230002">
    <property type="component" value="Unassembled WGS sequence"/>
</dbReference>
<accession>A0A2G8S6Q2</accession>
<dbReference type="PROSITE" id="PS00122">
    <property type="entry name" value="CARBOXYLESTERASE_B_1"/>
    <property type="match status" value="1"/>
</dbReference>
<dbReference type="PANTHER" id="PTHR11559">
    <property type="entry name" value="CARBOXYLESTERASE"/>
    <property type="match status" value="1"/>
</dbReference>
<dbReference type="SUPFAM" id="SSF53474">
    <property type="entry name" value="alpha/beta-Hydrolases"/>
    <property type="match status" value="1"/>
</dbReference>
<dbReference type="InterPro" id="IPR019826">
    <property type="entry name" value="Carboxylesterase_B_AS"/>
</dbReference>
<dbReference type="InterPro" id="IPR029058">
    <property type="entry name" value="AB_hydrolase_fold"/>
</dbReference>
<comment type="similarity">
    <text evidence="1 3">Belongs to the type-B carboxylesterase/lipase family.</text>
</comment>
<keyword evidence="2 3" id="KW-0378">Hydrolase</keyword>
<organism evidence="6 7">
    <name type="scientific">Ganoderma sinense ZZ0214-1</name>
    <dbReference type="NCBI Taxonomy" id="1077348"/>
    <lineage>
        <taxon>Eukaryota</taxon>
        <taxon>Fungi</taxon>
        <taxon>Dikarya</taxon>
        <taxon>Basidiomycota</taxon>
        <taxon>Agaricomycotina</taxon>
        <taxon>Agaricomycetes</taxon>
        <taxon>Polyporales</taxon>
        <taxon>Polyporaceae</taxon>
        <taxon>Ganoderma</taxon>
    </lineage>
</organism>
<feature type="region of interest" description="Disordered" evidence="4">
    <location>
        <begin position="41"/>
        <end position="67"/>
    </location>
</feature>
<feature type="chain" id="PRO_5013425838" description="Carboxylic ester hydrolase" evidence="3">
    <location>
        <begin position="22"/>
        <end position="591"/>
    </location>
</feature>
<feature type="domain" description="Carboxylesterase type B" evidence="5">
    <location>
        <begin position="83"/>
        <end position="566"/>
    </location>
</feature>
<evidence type="ECO:0000313" key="7">
    <source>
        <dbReference type="Proteomes" id="UP000230002"/>
    </source>
</evidence>
<evidence type="ECO:0000259" key="5">
    <source>
        <dbReference type="Pfam" id="PF00135"/>
    </source>
</evidence>
<evidence type="ECO:0000313" key="6">
    <source>
        <dbReference type="EMBL" id="PIL29453.1"/>
    </source>
</evidence>
<evidence type="ECO:0000256" key="4">
    <source>
        <dbReference type="SAM" id="MobiDB-lite"/>
    </source>
</evidence>
<evidence type="ECO:0000256" key="2">
    <source>
        <dbReference type="ARBA" id="ARBA00022801"/>
    </source>
</evidence>